<accession>A0A6J6V4Z8</accession>
<name>A0A6J6V4Z8_9ZZZZ</name>
<reference evidence="1" key="1">
    <citation type="submission" date="2020-05" db="EMBL/GenBank/DDBJ databases">
        <authorList>
            <person name="Chiriac C."/>
            <person name="Salcher M."/>
            <person name="Ghai R."/>
            <person name="Kavagutti S V."/>
        </authorList>
    </citation>
    <scope>NUCLEOTIDE SEQUENCE</scope>
</reference>
<dbReference type="EMBL" id="CAEZZK010000228">
    <property type="protein sequence ID" value="CAB4766664.1"/>
    <property type="molecule type" value="Genomic_DNA"/>
</dbReference>
<sequence length="212" mass="23598">MKRFWAASVISLVAVTSGGIFWAEKNFDNPTNQTQTPIGYWRVSDIKKLFDGQQKNSSSSEIKILLTAGVVGIDYTANGTFNMFMSGLSSFSTLSKVGSDEQMYFSHQGDLFDRWDGIYVGGSKALIVATNADSGKSEVYPVVVYTPDFDSGSGDLVFFVRRLRDDESAEKLINLYQPKFPLAILKYEESFNLVNVELWVEPFSTDNDQLGS</sequence>
<gene>
    <name evidence="1" type="ORF">UFOPK2855_01062</name>
</gene>
<evidence type="ECO:0000313" key="1">
    <source>
        <dbReference type="EMBL" id="CAB4766664.1"/>
    </source>
</evidence>
<protein>
    <submittedName>
        <fullName evidence="1">Unannotated protein</fullName>
    </submittedName>
</protein>
<dbReference type="AlphaFoldDB" id="A0A6J6V4Z8"/>
<proteinExistence type="predicted"/>
<organism evidence="1">
    <name type="scientific">freshwater metagenome</name>
    <dbReference type="NCBI Taxonomy" id="449393"/>
    <lineage>
        <taxon>unclassified sequences</taxon>
        <taxon>metagenomes</taxon>
        <taxon>ecological metagenomes</taxon>
    </lineage>
</organism>